<keyword evidence="3" id="KW-0540">Nuclease</keyword>
<evidence type="ECO:0000313" key="3">
    <source>
        <dbReference type="EMBL" id="ROR29391.1"/>
    </source>
</evidence>
<dbReference type="InterPro" id="IPR011856">
    <property type="entry name" value="tRNA_endonuc-like_dom_sf"/>
</dbReference>
<dbReference type="Pfam" id="PF02021">
    <property type="entry name" value="UPF0102"/>
    <property type="match status" value="1"/>
</dbReference>
<comment type="caution">
    <text evidence="3">The sequence shown here is derived from an EMBL/GenBank/DDBJ whole genome shotgun (WGS) entry which is preliminary data.</text>
</comment>
<dbReference type="AlphaFoldDB" id="A0A3N1XTA4"/>
<dbReference type="HAMAP" id="MF_00048">
    <property type="entry name" value="UPF0102"/>
    <property type="match status" value="1"/>
</dbReference>
<dbReference type="PANTHER" id="PTHR34039">
    <property type="entry name" value="UPF0102 PROTEIN YRAN"/>
    <property type="match status" value="1"/>
</dbReference>
<evidence type="ECO:0000256" key="2">
    <source>
        <dbReference type="HAMAP-Rule" id="MF_00048"/>
    </source>
</evidence>
<dbReference type="Proteomes" id="UP000273083">
    <property type="component" value="Unassembled WGS sequence"/>
</dbReference>
<keyword evidence="3" id="KW-0378">Hydrolase</keyword>
<dbReference type="NCBIfam" id="NF009150">
    <property type="entry name" value="PRK12497.1-3"/>
    <property type="match status" value="1"/>
</dbReference>
<dbReference type="InterPro" id="IPR003509">
    <property type="entry name" value="UPF0102_YraN-like"/>
</dbReference>
<gene>
    <name evidence="3" type="ORF">EDD66_103329</name>
</gene>
<keyword evidence="4" id="KW-1185">Reference proteome</keyword>
<dbReference type="InterPro" id="IPR011335">
    <property type="entry name" value="Restrct_endonuc-II-like"/>
</dbReference>
<keyword evidence="3" id="KW-0255">Endonuclease</keyword>
<evidence type="ECO:0000256" key="1">
    <source>
        <dbReference type="ARBA" id="ARBA00006738"/>
    </source>
</evidence>
<sequence>MYNKRKIGAEHEQLAAEFLRKNGYTIIDMNYYCRLGEIDIIAKEQDYIVFIEVKYRSNLQMGYPEEAVHVRKQRSIIRTARFYMLTHGISEDTPCRFDVVVMLGEEIKLISDAFTL</sequence>
<dbReference type="NCBIfam" id="TIGR00252">
    <property type="entry name" value="YraN family protein"/>
    <property type="match status" value="1"/>
</dbReference>
<comment type="similarity">
    <text evidence="1 2">Belongs to the UPF0102 family.</text>
</comment>
<dbReference type="EMBL" id="RJVG01000003">
    <property type="protein sequence ID" value="ROR29391.1"/>
    <property type="molecule type" value="Genomic_DNA"/>
</dbReference>
<dbReference type="GO" id="GO:0004519">
    <property type="term" value="F:endonuclease activity"/>
    <property type="evidence" value="ECO:0007669"/>
    <property type="project" value="UniProtKB-KW"/>
</dbReference>
<dbReference type="CDD" id="cd20736">
    <property type="entry name" value="PoNe_Nuclease"/>
    <property type="match status" value="1"/>
</dbReference>
<organism evidence="3 4">
    <name type="scientific">Mobilisporobacter senegalensis</name>
    <dbReference type="NCBI Taxonomy" id="1329262"/>
    <lineage>
        <taxon>Bacteria</taxon>
        <taxon>Bacillati</taxon>
        <taxon>Bacillota</taxon>
        <taxon>Clostridia</taxon>
        <taxon>Lachnospirales</taxon>
        <taxon>Lachnospiraceae</taxon>
        <taxon>Mobilisporobacter</taxon>
    </lineage>
</organism>
<dbReference type="PANTHER" id="PTHR34039:SF1">
    <property type="entry name" value="UPF0102 PROTEIN YRAN"/>
    <property type="match status" value="1"/>
</dbReference>
<accession>A0A3N1XTA4</accession>
<proteinExistence type="inferred from homology"/>
<dbReference type="RefSeq" id="WP_123608828.1">
    <property type="nucleotide sequence ID" value="NZ_RJVG01000003.1"/>
</dbReference>
<dbReference type="OrthoDB" id="9802516at2"/>
<protein>
    <recommendedName>
        <fullName evidence="2">UPF0102 protein EDD66_103329</fullName>
    </recommendedName>
</protein>
<reference evidence="3 4" key="1">
    <citation type="submission" date="2018-11" db="EMBL/GenBank/DDBJ databases">
        <title>Genomic Encyclopedia of Type Strains, Phase IV (KMG-IV): sequencing the most valuable type-strain genomes for metagenomic binning, comparative biology and taxonomic classification.</title>
        <authorList>
            <person name="Goeker M."/>
        </authorList>
    </citation>
    <scope>NUCLEOTIDE SEQUENCE [LARGE SCALE GENOMIC DNA]</scope>
    <source>
        <strain evidence="3 4">DSM 26537</strain>
    </source>
</reference>
<dbReference type="GO" id="GO:0003676">
    <property type="term" value="F:nucleic acid binding"/>
    <property type="evidence" value="ECO:0007669"/>
    <property type="project" value="InterPro"/>
</dbReference>
<name>A0A3N1XTA4_9FIRM</name>
<dbReference type="SUPFAM" id="SSF52980">
    <property type="entry name" value="Restriction endonuclease-like"/>
    <property type="match status" value="1"/>
</dbReference>
<dbReference type="Gene3D" id="3.40.1350.10">
    <property type="match status" value="1"/>
</dbReference>
<evidence type="ECO:0000313" key="4">
    <source>
        <dbReference type="Proteomes" id="UP000273083"/>
    </source>
</evidence>